<feature type="domain" description="Integrin beta subunit tail" evidence="5">
    <location>
        <begin position="105"/>
        <end position="179"/>
    </location>
</feature>
<keyword evidence="1" id="KW-0677">Repeat</keyword>
<evidence type="ECO:0000256" key="2">
    <source>
        <dbReference type="ARBA" id="ARBA00022989"/>
    </source>
</evidence>
<dbReference type="PANTHER" id="PTHR10082:SF60">
    <property type="entry name" value="INTEGRIN BETA-PS"/>
    <property type="match status" value="1"/>
</dbReference>
<dbReference type="InterPro" id="IPR012896">
    <property type="entry name" value="Integrin_bsu_tail"/>
</dbReference>
<evidence type="ECO:0000256" key="4">
    <source>
        <dbReference type="ARBA" id="ARBA00023180"/>
    </source>
</evidence>
<dbReference type="AlphaFoldDB" id="A0AAV8YUV4"/>
<dbReference type="GO" id="GO:0007160">
    <property type="term" value="P:cell-matrix adhesion"/>
    <property type="evidence" value="ECO:0007669"/>
    <property type="project" value="TreeGrafter"/>
</dbReference>
<keyword evidence="7" id="KW-1185">Reference proteome</keyword>
<organism evidence="6 7">
    <name type="scientific">Aromia moschata</name>
    <dbReference type="NCBI Taxonomy" id="1265417"/>
    <lineage>
        <taxon>Eukaryota</taxon>
        <taxon>Metazoa</taxon>
        <taxon>Ecdysozoa</taxon>
        <taxon>Arthropoda</taxon>
        <taxon>Hexapoda</taxon>
        <taxon>Insecta</taxon>
        <taxon>Pterygota</taxon>
        <taxon>Neoptera</taxon>
        <taxon>Endopterygota</taxon>
        <taxon>Coleoptera</taxon>
        <taxon>Polyphaga</taxon>
        <taxon>Cucujiformia</taxon>
        <taxon>Chrysomeloidea</taxon>
        <taxon>Cerambycidae</taxon>
        <taxon>Cerambycinae</taxon>
        <taxon>Callichromatini</taxon>
        <taxon>Aromia</taxon>
    </lineage>
</organism>
<keyword evidence="3" id="KW-1015">Disulfide bond</keyword>
<evidence type="ECO:0000313" key="6">
    <source>
        <dbReference type="EMBL" id="KAJ8954438.1"/>
    </source>
</evidence>
<comment type="caution">
    <text evidence="6">The sequence shown here is derived from an EMBL/GenBank/DDBJ whole genome shotgun (WGS) entry which is preliminary data.</text>
</comment>
<name>A0AAV8YUV4_9CUCU</name>
<dbReference type="SMART" id="SM01242">
    <property type="entry name" value="Integrin_B_tail"/>
    <property type="match status" value="1"/>
</dbReference>
<evidence type="ECO:0000259" key="5">
    <source>
        <dbReference type="SMART" id="SM01242"/>
    </source>
</evidence>
<keyword evidence="2" id="KW-0812">Transmembrane</keyword>
<evidence type="ECO:0000256" key="3">
    <source>
        <dbReference type="ARBA" id="ARBA00023157"/>
    </source>
</evidence>
<gene>
    <name evidence="6" type="ORF">NQ318_011114</name>
</gene>
<dbReference type="GO" id="GO:0009986">
    <property type="term" value="C:cell surface"/>
    <property type="evidence" value="ECO:0007669"/>
    <property type="project" value="TreeGrafter"/>
</dbReference>
<reference evidence="6" key="1">
    <citation type="journal article" date="2023" name="Insect Mol. Biol.">
        <title>Genome sequencing provides insights into the evolution of gene families encoding plant cell wall-degrading enzymes in longhorned beetles.</title>
        <authorList>
            <person name="Shin N.R."/>
            <person name="Okamura Y."/>
            <person name="Kirsch R."/>
            <person name="Pauchet Y."/>
        </authorList>
    </citation>
    <scope>NUCLEOTIDE SEQUENCE</scope>
    <source>
        <strain evidence="6">AMC_N1</strain>
    </source>
</reference>
<dbReference type="EMBL" id="JAPWTK010000048">
    <property type="protein sequence ID" value="KAJ8954438.1"/>
    <property type="molecule type" value="Genomic_DNA"/>
</dbReference>
<dbReference type="PANTHER" id="PTHR10082">
    <property type="entry name" value="INTEGRIN BETA SUBUNIT"/>
    <property type="match status" value="1"/>
</dbReference>
<dbReference type="Gene3D" id="4.10.1240.30">
    <property type="match status" value="1"/>
</dbReference>
<dbReference type="Gene3D" id="2.10.25.10">
    <property type="entry name" value="Laminin"/>
    <property type="match status" value="1"/>
</dbReference>
<keyword evidence="2" id="KW-1133">Transmembrane helix</keyword>
<dbReference type="Proteomes" id="UP001162162">
    <property type="component" value="Unassembled WGS sequence"/>
</dbReference>
<dbReference type="SUPFAM" id="SSF69687">
    <property type="entry name" value="Integrin beta tail domain"/>
    <property type="match status" value="1"/>
</dbReference>
<dbReference type="GO" id="GO:0033627">
    <property type="term" value="P:cell adhesion mediated by integrin"/>
    <property type="evidence" value="ECO:0007669"/>
    <property type="project" value="TreeGrafter"/>
</dbReference>
<dbReference type="InterPro" id="IPR036349">
    <property type="entry name" value="Integrin_bsu_tail_dom_sf"/>
</dbReference>
<dbReference type="GO" id="GO:0005178">
    <property type="term" value="F:integrin binding"/>
    <property type="evidence" value="ECO:0007669"/>
    <property type="project" value="TreeGrafter"/>
</dbReference>
<evidence type="ECO:0000256" key="1">
    <source>
        <dbReference type="ARBA" id="ARBA00022737"/>
    </source>
</evidence>
<dbReference type="GO" id="GO:0007229">
    <property type="term" value="P:integrin-mediated signaling pathway"/>
    <property type="evidence" value="ECO:0007669"/>
    <property type="project" value="TreeGrafter"/>
</dbReference>
<keyword evidence="4" id="KW-0325">Glycoprotein</keyword>
<protein>
    <recommendedName>
        <fullName evidence="5">Integrin beta subunit tail domain-containing protein</fullName>
    </recommendedName>
</protein>
<accession>A0AAV8YUV4</accession>
<sequence>MLCKIFNNTCYKLFFSDGSNGTNTEDVGVTTITGNTTPEEDNSTISDESVCVEPGYEKICSGHGTCTNGMCQCDRLELLENETESLYEYKGQFCEECPYCTGQRCEQIQPCLECVLQGRNCIFSCHIYYNVVENVQKHSLNDKMCETEDINGCRFRFKYIYNENNDILVDLEKQKRCVNGTRCE</sequence>
<dbReference type="InterPro" id="IPR015812">
    <property type="entry name" value="Integrin_bsu"/>
</dbReference>
<dbReference type="GO" id="GO:0008305">
    <property type="term" value="C:integrin complex"/>
    <property type="evidence" value="ECO:0007669"/>
    <property type="project" value="TreeGrafter"/>
</dbReference>
<evidence type="ECO:0000313" key="7">
    <source>
        <dbReference type="Proteomes" id="UP001162162"/>
    </source>
</evidence>
<dbReference type="GO" id="GO:0098609">
    <property type="term" value="P:cell-cell adhesion"/>
    <property type="evidence" value="ECO:0007669"/>
    <property type="project" value="TreeGrafter"/>
</dbReference>
<dbReference type="GO" id="GO:0016477">
    <property type="term" value="P:cell migration"/>
    <property type="evidence" value="ECO:0007669"/>
    <property type="project" value="TreeGrafter"/>
</dbReference>
<keyword evidence="2" id="KW-0472">Membrane</keyword>
<dbReference type="GO" id="GO:0005925">
    <property type="term" value="C:focal adhesion"/>
    <property type="evidence" value="ECO:0007669"/>
    <property type="project" value="TreeGrafter"/>
</dbReference>
<proteinExistence type="predicted"/>